<gene>
    <name evidence="3" type="ORF">KAJ83_17275</name>
</gene>
<dbReference type="PRINTS" id="PR00080">
    <property type="entry name" value="SDRFAMILY"/>
</dbReference>
<dbReference type="AlphaFoldDB" id="A0A8J7SKY4"/>
<dbReference type="InterPro" id="IPR020904">
    <property type="entry name" value="Sc_DH/Rdtase_CS"/>
</dbReference>
<comment type="caution">
    <text evidence="3">The sequence shown here is derived from an EMBL/GenBank/DDBJ whole genome shotgun (WGS) entry which is preliminary data.</text>
</comment>
<dbReference type="SUPFAM" id="SSF51735">
    <property type="entry name" value="NAD(P)-binding Rossmann-fold domains"/>
    <property type="match status" value="1"/>
</dbReference>
<dbReference type="EC" id="1.1.1.47" evidence="3"/>
<dbReference type="EMBL" id="JAGMWN010000011">
    <property type="protein sequence ID" value="MBP5858773.1"/>
    <property type="molecule type" value="Genomic_DNA"/>
</dbReference>
<dbReference type="FunFam" id="3.40.50.720:FF:000084">
    <property type="entry name" value="Short-chain dehydrogenase reductase"/>
    <property type="match status" value="1"/>
</dbReference>
<keyword evidence="2 3" id="KW-0560">Oxidoreductase</keyword>
<name>A0A8J7SKY4_9PROT</name>
<sequence length="249" mass="26389">MRLKDKIAIVTGAASGFGEGIARRFAAEGAKVVIADIQEEAGRRVAAEIGPAARFARCDVTDADDWRATVAAAVEGFGRLDIVVNNAGYSHYNRPMLEVDEAEFDCVYAVNVKGLFLSAHAVLPVFRAQGDGGVFLTIASTAGVRPRPGLAWYNSSKFAAIGVTKSMAIELAPEKIRVNAINPVAGETPLLERFMGEDTPEKRAAFKASVPLGRLSTPADIANAALFLCEGQSEFLTGLCLEVDGGRCI</sequence>
<organism evidence="3 4">
    <name type="scientific">Marivibrio halodurans</name>
    <dbReference type="NCBI Taxonomy" id="2039722"/>
    <lineage>
        <taxon>Bacteria</taxon>
        <taxon>Pseudomonadati</taxon>
        <taxon>Pseudomonadota</taxon>
        <taxon>Alphaproteobacteria</taxon>
        <taxon>Rhodospirillales</taxon>
        <taxon>Rhodospirillaceae</taxon>
        <taxon>Marivibrio</taxon>
    </lineage>
</organism>
<keyword evidence="4" id="KW-1185">Reference proteome</keyword>
<dbReference type="Gene3D" id="3.40.50.720">
    <property type="entry name" value="NAD(P)-binding Rossmann-like Domain"/>
    <property type="match status" value="1"/>
</dbReference>
<dbReference type="GO" id="GO:0047936">
    <property type="term" value="F:glucose 1-dehydrogenase [NAD(P)+] activity"/>
    <property type="evidence" value="ECO:0007669"/>
    <property type="project" value="UniProtKB-EC"/>
</dbReference>
<dbReference type="Proteomes" id="UP000672602">
    <property type="component" value="Unassembled WGS sequence"/>
</dbReference>
<dbReference type="PANTHER" id="PTHR43639:SF1">
    <property type="entry name" value="SHORT-CHAIN DEHYDROGENASE_REDUCTASE FAMILY PROTEIN"/>
    <property type="match status" value="1"/>
</dbReference>
<comment type="similarity">
    <text evidence="1">Belongs to the short-chain dehydrogenases/reductases (SDR) family.</text>
</comment>
<evidence type="ECO:0000256" key="1">
    <source>
        <dbReference type="ARBA" id="ARBA00006484"/>
    </source>
</evidence>
<reference evidence="3" key="1">
    <citation type="submission" date="2021-04" db="EMBL/GenBank/DDBJ databases">
        <authorList>
            <person name="Zhang D.-C."/>
        </authorList>
    </citation>
    <scope>NUCLEOTIDE SEQUENCE</scope>
    <source>
        <strain evidence="3">CGMCC 1.15697</strain>
    </source>
</reference>
<dbReference type="RefSeq" id="WP_210683363.1">
    <property type="nucleotide sequence ID" value="NZ_JAGMWN010000011.1"/>
</dbReference>
<evidence type="ECO:0000313" key="3">
    <source>
        <dbReference type="EMBL" id="MBP5858773.1"/>
    </source>
</evidence>
<proteinExistence type="inferred from homology"/>
<protein>
    <submittedName>
        <fullName evidence="3">Glucose 1-dehydrogenase</fullName>
        <ecNumber evidence="3">1.1.1.47</ecNumber>
    </submittedName>
</protein>
<dbReference type="Pfam" id="PF13561">
    <property type="entry name" value="adh_short_C2"/>
    <property type="match status" value="1"/>
</dbReference>
<dbReference type="PRINTS" id="PR00081">
    <property type="entry name" value="GDHRDH"/>
</dbReference>
<dbReference type="PROSITE" id="PS00061">
    <property type="entry name" value="ADH_SHORT"/>
    <property type="match status" value="1"/>
</dbReference>
<accession>A0A8J7SKY4</accession>
<dbReference type="PANTHER" id="PTHR43639">
    <property type="entry name" value="OXIDOREDUCTASE, SHORT-CHAIN DEHYDROGENASE/REDUCTASE FAMILY (AFU_ORTHOLOGUE AFUA_5G02870)"/>
    <property type="match status" value="1"/>
</dbReference>
<evidence type="ECO:0000256" key="2">
    <source>
        <dbReference type="ARBA" id="ARBA00023002"/>
    </source>
</evidence>
<dbReference type="NCBIfam" id="NF005559">
    <property type="entry name" value="PRK07231.1"/>
    <property type="match status" value="1"/>
</dbReference>
<dbReference type="InterPro" id="IPR002347">
    <property type="entry name" value="SDR_fam"/>
</dbReference>
<evidence type="ECO:0000313" key="4">
    <source>
        <dbReference type="Proteomes" id="UP000672602"/>
    </source>
</evidence>
<dbReference type="InterPro" id="IPR036291">
    <property type="entry name" value="NAD(P)-bd_dom_sf"/>
</dbReference>